<evidence type="ECO:0000256" key="1">
    <source>
        <dbReference type="SAM" id="Phobius"/>
    </source>
</evidence>
<proteinExistence type="predicted"/>
<organism evidence="2 3">
    <name type="scientific">Halocaridina rubra</name>
    <name type="common">Hawaiian red shrimp</name>
    <dbReference type="NCBI Taxonomy" id="373956"/>
    <lineage>
        <taxon>Eukaryota</taxon>
        <taxon>Metazoa</taxon>
        <taxon>Ecdysozoa</taxon>
        <taxon>Arthropoda</taxon>
        <taxon>Crustacea</taxon>
        <taxon>Multicrustacea</taxon>
        <taxon>Malacostraca</taxon>
        <taxon>Eumalacostraca</taxon>
        <taxon>Eucarida</taxon>
        <taxon>Decapoda</taxon>
        <taxon>Pleocyemata</taxon>
        <taxon>Caridea</taxon>
        <taxon>Atyoidea</taxon>
        <taxon>Atyidae</taxon>
        <taxon>Halocaridina</taxon>
    </lineage>
</organism>
<name>A0AAN8X6N1_HALRR</name>
<evidence type="ECO:0000313" key="3">
    <source>
        <dbReference type="Proteomes" id="UP001381693"/>
    </source>
</evidence>
<protein>
    <submittedName>
        <fullName evidence="2">Uncharacterized protein</fullName>
    </submittedName>
</protein>
<keyword evidence="1" id="KW-0472">Membrane</keyword>
<sequence length="88" mass="10032">MLFESGFIDKWVTDLIKKHTLDSQRRKMAEATARGELVKSDEGTLSLTVHHLQGVFFVYAAGLLLASILLLLEIIFRNDLMDFLTKSY</sequence>
<evidence type="ECO:0000313" key="2">
    <source>
        <dbReference type="EMBL" id="KAK7073009.1"/>
    </source>
</evidence>
<accession>A0AAN8X6N1</accession>
<feature type="transmembrane region" description="Helical" evidence="1">
    <location>
        <begin position="56"/>
        <end position="76"/>
    </location>
</feature>
<dbReference type="AlphaFoldDB" id="A0AAN8X6N1"/>
<keyword evidence="1" id="KW-1133">Transmembrane helix</keyword>
<keyword evidence="1" id="KW-0812">Transmembrane</keyword>
<dbReference type="Proteomes" id="UP001381693">
    <property type="component" value="Unassembled WGS sequence"/>
</dbReference>
<reference evidence="2 3" key="1">
    <citation type="submission" date="2023-11" db="EMBL/GenBank/DDBJ databases">
        <title>Halocaridina rubra genome assembly.</title>
        <authorList>
            <person name="Smith C."/>
        </authorList>
    </citation>
    <scope>NUCLEOTIDE SEQUENCE [LARGE SCALE GENOMIC DNA]</scope>
    <source>
        <strain evidence="2">EP-1</strain>
        <tissue evidence="2">Whole</tissue>
    </source>
</reference>
<dbReference type="EMBL" id="JAXCGZ010013277">
    <property type="protein sequence ID" value="KAK7073009.1"/>
    <property type="molecule type" value="Genomic_DNA"/>
</dbReference>
<gene>
    <name evidence="2" type="ORF">SK128_012675</name>
</gene>
<keyword evidence="3" id="KW-1185">Reference proteome</keyword>
<comment type="caution">
    <text evidence="2">The sequence shown here is derived from an EMBL/GenBank/DDBJ whole genome shotgun (WGS) entry which is preliminary data.</text>
</comment>